<evidence type="ECO:0000256" key="1">
    <source>
        <dbReference type="SAM" id="SignalP"/>
    </source>
</evidence>
<keyword evidence="3" id="KW-1185">Reference proteome</keyword>
<dbReference type="VEuPathDB" id="FungiDB:PHYBLDRAFT_170505"/>
<organism evidence="2 3">
    <name type="scientific">Phycomyces blakesleeanus (strain ATCC 8743b / DSM 1359 / FGSC 10004 / NBRC 33097 / NRRL 1555)</name>
    <dbReference type="NCBI Taxonomy" id="763407"/>
    <lineage>
        <taxon>Eukaryota</taxon>
        <taxon>Fungi</taxon>
        <taxon>Fungi incertae sedis</taxon>
        <taxon>Mucoromycota</taxon>
        <taxon>Mucoromycotina</taxon>
        <taxon>Mucoromycetes</taxon>
        <taxon>Mucorales</taxon>
        <taxon>Phycomycetaceae</taxon>
        <taxon>Phycomyces</taxon>
    </lineage>
</organism>
<feature type="signal peptide" evidence="1">
    <location>
        <begin position="1"/>
        <end position="17"/>
    </location>
</feature>
<reference evidence="3" key="1">
    <citation type="submission" date="2015-06" db="EMBL/GenBank/DDBJ databases">
        <title>Expansion of signal transduction pathways in fungi by whole-genome duplication.</title>
        <authorList>
            <consortium name="DOE Joint Genome Institute"/>
            <person name="Corrochano L.M."/>
            <person name="Kuo A."/>
            <person name="Marcet-Houben M."/>
            <person name="Polaino S."/>
            <person name="Salamov A."/>
            <person name="Villalobos J.M."/>
            <person name="Alvarez M.I."/>
            <person name="Avalos J."/>
            <person name="Benito E.P."/>
            <person name="Benoit I."/>
            <person name="Burger G."/>
            <person name="Camino L.P."/>
            <person name="Canovas D."/>
            <person name="Cerda-Olmedo E."/>
            <person name="Cheng J.-F."/>
            <person name="Dominguez A."/>
            <person name="Elias M."/>
            <person name="Eslava A.P."/>
            <person name="Glaser F."/>
            <person name="Grimwood J."/>
            <person name="Gutierrez G."/>
            <person name="Heitman J."/>
            <person name="Henrissat B."/>
            <person name="Iturriaga E.A."/>
            <person name="Lang B.F."/>
            <person name="Lavin J.L."/>
            <person name="Lee S."/>
            <person name="Li W."/>
            <person name="Lindquist E."/>
            <person name="Lopez-Garcia S."/>
            <person name="Luque E.M."/>
            <person name="Marcos A.T."/>
            <person name="Martin J."/>
            <person name="McCluskey K."/>
            <person name="Medina H.R."/>
            <person name="Miralles-Duran A."/>
            <person name="Miyazaki A."/>
            <person name="Munoz-Torres E."/>
            <person name="Oguiza J.A."/>
            <person name="Ohm R."/>
            <person name="Olmedo M."/>
            <person name="Orejas M."/>
            <person name="Ortiz-Castellanos L."/>
            <person name="Pisabarro A.G."/>
            <person name="Rodriguez-Romero J."/>
            <person name="Ruiz-Herrera J."/>
            <person name="Ruiz-Vazquez R."/>
            <person name="Sanz C."/>
            <person name="Schackwitz W."/>
            <person name="Schmutz J."/>
            <person name="Shahriari M."/>
            <person name="Shelest E."/>
            <person name="Silva-Franco F."/>
            <person name="Soanes D."/>
            <person name="Syed K."/>
            <person name="Tagua V.G."/>
            <person name="Talbot N.J."/>
            <person name="Thon M."/>
            <person name="De vries R.P."/>
            <person name="Wiebenga A."/>
            <person name="Yadav J.S."/>
            <person name="Braun E.L."/>
            <person name="Baker S."/>
            <person name="Garre V."/>
            <person name="Horwitz B."/>
            <person name="Torres-Martinez S."/>
            <person name="Idnurm A."/>
            <person name="Herrera-Estrella A."/>
            <person name="Gabaldon T."/>
            <person name="Grigoriev I.V."/>
        </authorList>
    </citation>
    <scope>NUCLEOTIDE SEQUENCE [LARGE SCALE GENOMIC DNA]</scope>
    <source>
        <strain evidence="3">NRRL 1555(-)</strain>
    </source>
</reference>
<proteinExistence type="predicted"/>
<dbReference type="EMBL" id="KV440986">
    <property type="protein sequence ID" value="OAD71117.1"/>
    <property type="molecule type" value="Genomic_DNA"/>
</dbReference>
<feature type="chain" id="PRO_5007890006" evidence="1">
    <location>
        <begin position="18"/>
        <end position="164"/>
    </location>
</feature>
<dbReference type="Proteomes" id="UP000077315">
    <property type="component" value="Unassembled WGS sequence"/>
</dbReference>
<name>A0A167LUA7_PHYB8</name>
<keyword evidence="1" id="KW-0732">Signal</keyword>
<sequence>MAFFCFLLPVMLKIKVAVENESLNIFLCQPRLSELLSDNTETYFLETQVLINASQGSFDYHTLLALSWLSRDHLPYHIFLRLPCLLSIDFCNIEHNLSKRSMQGFLRSRLLVNMMRAEMLYYNILYDGKIDPVQWKFNRFFCELGMSYCVAQLSDQNALYHLFC</sequence>
<dbReference type="RefSeq" id="XP_018289157.1">
    <property type="nucleotide sequence ID" value="XM_018436362.1"/>
</dbReference>
<evidence type="ECO:0000313" key="3">
    <source>
        <dbReference type="Proteomes" id="UP000077315"/>
    </source>
</evidence>
<evidence type="ECO:0000313" key="2">
    <source>
        <dbReference type="EMBL" id="OAD71117.1"/>
    </source>
</evidence>
<dbReference type="AlphaFoldDB" id="A0A167LUA7"/>
<gene>
    <name evidence="2" type="ORF">PHYBLDRAFT_170505</name>
</gene>
<dbReference type="GeneID" id="28997268"/>
<dbReference type="InParanoid" id="A0A167LUA7"/>
<accession>A0A167LUA7</accession>
<protein>
    <submittedName>
        <fullName evidence="2">Uncharacterized protein</fullName>
    </submittedName>
</protein>